<evidence type="ECO:0000256" key="2">
    <source>
        <dbReference type="ARBA" id="ARBA00011216"/>
    </source>
</evidence>
<comment type="subcellular location">
    <subcellularLocation>
        <location evidence="1">Cytoplasm</location>
        <location evidence="1">Cytoskeleton</location>
    </subcellularLocation>
</comment>
<dbReference type="GO" id="GO:0008360">
    <property type="term" value="P:regulation of cell shape"/>
    <property type="evidence" value="ECO:0007669"/>
    <property type="project" value="InterPro"/>
</dbReference>
<dbReference type="Proteomes" id="UP001190640">
    <property type="component" value="Chromosome 2"/>
</dbReference>
<evidence type="ECO:0000256" key="4">
    <source>
        <dbReference type="ARBA" id="ARBA00022553"/>
    </source>
</evidence>
<dbReference type="GO" id="GO:0030175">
    <property type="term" value="C:filopodium"/>
    <property type="evidence" value="ECO:0007669"/>
    <property type="project" value="TreeGrafter"/>
</dbReference>
<dbReference type="AlphaFoldDB" id="A0AA97KTE5"/>
<organism evidence="11 12">
    <name type="scientific">Eublepharis macularius</name>
    <name type="common">Leopard gecko</name>
    <name type="synonym">Cyrtodactylus macularius</name>
    <dbReference type="NCBI Taxonomy" id="481883"/>
    <lineage>
        <taxon>Eukaryota</taxon>
        <taxon>Metazoa</taxon>
        <taxon>Chordata</taxon>
        <taxon>Craniata</taxon>
        <taxon>Vertebrata</taxon>
        <taxon>Euteleostomi</taxon>
        <taxon>Lepidosauria</taxon>
        <taxon>Squamata</taxon>
        <taxon>Bifurcata</taxon>
        <taxon>Gekkota</taxon>
        <taxon>Eublepharidae</taxon>
        <taxon>Eublepharinae</taxon>
        <taxon>Eublepharis</taxon>
    </lineage>
</organism>
<feature type="region of interest" description="Disordered" evidence="10">
    <location>
        <begin position="165"/>
        <end position="189"/>
    </location>
</feature>
<dbReference type="GO" id="GO:0043209">
    <property type="term" value="C:myelin sheath"/>
    <property type="evidence" value="ECO:0007669"/>
    <property type="project" value="TreeGrafter"/>
</dbReference>
<feature type="region of interest" description="Disordered" evidence="10">
    <location>
        <begin position="1"/>
        <end position="21"/>
    </location>
</feature>
<dbReference type="GO" id="GO:0033269">
    <property type="term" value="C:internode region of axon"/>
    <property type="evidence" value="ECO:0007669"/>
    <property type="project" value="TreeGrafter"/>
</dbReference>
<dbReference type="PANTHER" id="PTHR47137">
    <property type="entry name" value="ERMIN"/>
    <property type="match status" value="1"/>
</dbReference>
<evidence type="ECO:0000256" key="8">
    <source>
        <dbReference type="ARBA" id="ARBA00026168"/>
    </source>
</evidence>
<keyword evidence="6" id="KW-0206">Cytoskeleton</keyword>
<keyword evidence="4" id="KW-0597">Phosphoprotein</keyword>
<evidence type="ECO:0000256" key="7">
    <source>
        <dbReference type="ARBA" id="ARBA00025213"/>
    </source>
</evidence>
<dbReference type="GO" id="GO:0005856">
    <property type="term" value="C:cytoskeleton"/>
    <property type="evidence" value="ECO:0007669"/>
    <property type="project" value="UniProtKB-SubCell"/>
</dbReference>
<gene>
    <name evidence="12" type="primary">ERMN</name>
</gene>
<evidence type="ECO:0000256" key="3">
    <source>
        <dbReference type="ARBA" id="ARBA00022490"/>
    </source>
</evidence>
<dbReference type="CTD" id="57471"/>
<dbReference type="GO" id="GO:0001763">
    <property type="term" value="P:morphogenesis of a branching structure"/>
    <property type="evidence" value="ECO:0007669"/>
    <property type="project" value="TreeGrafter"/>
</dbReference>
<dbReference type="GeneID" id="129325229"/>
<feature type="compositionally biased region" description="Basic and acidic residues" evidence="10">
    <location>
        <begin position="165"/>
        <end position="175"/>
    </location>
</feature>
<dbReference type="InterPro" id="IPR045346">
    <property type="entry name" value="Ermin"/>
</dbReference>
<protein>
    <recommendedName>
        <fullName evidence="8">Ermin</fullName>
    </recommendedName>
    <alternativeName>
        <fullName evidence="9">Juxtanodin</fullName>
    </alternativeName>
</protein>
<dbReference type="KEGG" id="emc:129325229"/>
<dbReference type="GO" id="GO:0043025">
    <property type="term" value="C:neuronal cell body"/>
    <property type="evidence" value="ECO:0007669"/>
    <property type="project" value="TreeGrafter"/>
</dbReference>
<keyword evidence="5" id="KW-0009">Actin-binding</keyword>
<dbReference type="InterPro" id="IPR008954">
    <property type="entry name" value="Moesin_tail_sf"/>
</dbReference>
<evidence type="ECO:0000313" key="12">
    <source>
        <dbReference type="RefSeq" id="XP_054828827.1"/>
    </source>
</evidence>
<evidence type="ECO:0000313" key="11">
    <source>
        <dbReference type="Proteomes" id="UP001190640"/>
    </source>
</evidence>
<dbReference type="GO" id="GO:0051015">
    <property type="term" value="F:actin filament binding"/>
    <property type="evidence" value="ECO:0007669"/>
    <property type="project" value="InterPro"/>
</dbReference>
<proteinExistence type="predicted"/>
<feature type="compositionally biased region" description="Polar residues" evidence="10">
    <location>
        <begin position="1"/>
        <end position="18"/>
    </location>
</feature>
<sequence>MTEDIQVTSGVPESNRNVPSEKPQLQVIDIIDQMANSVEIFPYENAEFNPDSLLMQADQEGTDHLVESTACDVSGGEKEYQGLCDENYPISTRAHEGTKHEERNTQQLWDEKVYSTNEAEEDQEEVQVHQHKEQTEMETYLEVNENATADFVGAEEVMQNENNGESHKECQETNSKECLPIDPRSNSEIETPNEQFGTMKKSDISRHSYSRYNTISYRKIRKGNTKQRIDEFESMMHS</sequence>
<dbReference type="Pfam" id="PF20491">
    <property type="entry name" value="Ermin"/>
    <property type="match status" value="1"/>
</dbReference>
<dbReference type="RefSeq" id="XP_054828827.1">
    <property type="nucleotide sequence ID" value="XM_054972852.1"/>
</dbReference>
<comment type="subunit">
    <text evidence="2">Binds actin.</text>
</comment>
<dbReference type="SUPFAM" id="SSF48678">
    <property type="entry name" value="Moesin tail domain"/>
    <property type="match status" value="1"/>
</dbReference>
<dbReference type="GO" id="GO:0007015">
    <property type="term" value="P:actin filament organization"/>
    <property type="evidence" value="ECO:0007669"/>
    <property type="project" value="InterPro"/>
</dbReference>
<dbReference type="GO" id="GO:0031344">
    <property type="term" value="P:regulation of cell projection organization"/>
    <property type="evidence" value="ECO:0007669"/>
    <property type="project" value="TreeGrafter"/>
</dbReference>
<evidence type="ECO:0000256" key="9">
    <source>
        <dbReference type="ARBA" id="ARBA00031224"/>
    </source>
</evidence>
<evidence type="ECO:0000256" key="5">
    <source>
        <dbReference type="ARBA" id="ARBA00023203"/>
    </source>
</evidence>
<keyword evidence="11" id="KW-1185">Reference proteome</keyword>
<dbReference type="GO" id="GO:0033270">
    <property type="term" value="C:paranode region of axon"/>
    <property type="evidence" value="ECO:0007669"/>
    <property type="project" value="TreeGrafter"/>
</dbReference>
<dbReference type="PANTHER" id="PTHR47137:SF1">
    <property type="entry name" value="ERMIN"/>
    <property type="match status" value="1"/>
</dbReference>
<reference evidence="12" key="1">
    <citation type="submission" date="2025-08" db="UniProtKB">
        <authorList>
            <consortium name="RefSeq"/>
        </authorList>
    </citation>
    <scope>IDENTIFICATION</scope>
    <source>
        <tissue evidence="12">Blood</tissue>
    </source>
</reference>
<accession>A0AA97KTE5</accession>
<evidence type="ECO:0000256" key="1">
    <source>
        <dbReference type="ARBA" id="ARBA00004245"/>
    </source>
</evidence>
<dbReference type="GO" id="GO:0070062">
    <property type="term" value="C:extracellular exosome"/>
    <property type="evidence" value="ECO:0007669"/>
    <property type="project" value="TreeGrafter"/>
</dbReference>
<evidence type="ECO:0000256" key="10">
    <source>
        <dbReference type="SAM" id="MobiDB-lite"/>
    </source>
</evidence>
<comment type="function">
    <text evidence="7">Plays a role in cytoskeletal rearrangements during the late wrapping and/or compaction phases of myelinogenesis as well as in maintenance and stability of myelin sheath in the adult. May play an important role in late-stage oligodendroglia maturation, myelin/Ranvier node formation during CNS development, and in the maintenance and plasticity of related structures in the mature CNS.</text>
</comment>
<dbReference type="Gene3D" id="6.10.360.10">
    <property type="match status" value="1"/>
</dbReference>
<name>A0AA97KTE5_EUBMA</name>
<keyword evidence="3" id="KW-0963">Cytoplasm</keyword>
<evidence type="ECO:0000256" key="6">
    <source>
        <dbReference type="ARBA" id="ARBA00023212"/>
    </source>
</evidence>
<dbReference type="GO" id="GO:0005938">
    <property type="term" value="C:cell cortex"/>
    <property type="evidence" value="ECO:0007669"/>
    <property type="project" value="TreeGrafter"/>
</dbReference>